<feature type="domain" description="Bacteriophage CI repressor N-terminal" evidence="1">
    <location>
        <begin position="14"/>
        <end position="75"/>
    </location>
</feature>
<proteinExistence type="predicted"/>
<dbReference type="GO" id="GO:0051259">
    <property type="term" value="P:protein complex oligomerization"/>
    <property type="evidence" value="ECO:0007669"/>
    <property type="project" value="InterPro"/>
</dbReference>
<evidence type="ECO:0000259" key="2">
    <source>
        <dbReference type="Pfam" id="PF16452"/>
    </source>
</evidence>
<dbReference type="EMBL" id="MAYS01000510">
    <property type="protein sequence ID" value="OFC60707.1"/>
    <property type="molecule type" value="Genomic_DNA"/>
</dbReference>
<comment type="caution">
    <text evidence="3">The sequence shown here is derived from an EMBL/GenBank/DDBJ whole genome shotgun (WGS) entry which is preliminary data.</text>
</comment>
<dbReference type="Proteomes" id="UP000244334">
    <property type="component" value="Unassembled WGS sequence"/>
</dbReference>
<reference evidence="3 5" key="1">
    <citation type="submission" date="2016-07" db="EMBL/GenBank/DDBJ databases">
        <authorList>
            <person name="Yuval B."/>
        </authorList>
    </citation>
    <scope>NUCLEOTIDE SEQUENCE [LARGE SCALE GENOMIC DNA]</scope>
    <source>
        <strain evidence="3 5">IL</strain>
    </source>
</reference>
<keyword evidence="6" id="KW-1185">Reference proteome</keyword>
<dbReference type="OrthoDB" id="7067028at2"/>
<reference evidence="4 6" key="2">
    <citation type="submission" date="2018-04" db="EMBL/GenBank/DDBJ databases">
        <title>Genomes of the Obligate Erwinia dacicola and Facultative Enterobacter sp. OLF Endosymbionts of the Olive Fruit fly, Bactrocera oleae.</title>
        <authorList>
            <person name="Estes A.M."/>
            <person name="Hearn D.J."/>
            <person name="Agarwal S."/>
            <person name="Pierson E.A."/>
            <person name="Dunning-Hotopp J.C."/>
        </authorList>
    </citation>
    <scope>NUCLEOTIDE SEQUENCE [LARGE SCALE GENOMIC DNA]</scope>
    <source>
        <strain evidence="4 6">Oroville</strain>
    </source>
</reference>
<dbReference type="Pfam" id="PF16452">
    <property type="entry name" value="Phage_CI_C"/>
    <property type="match status" value="1"/>
</dbReference>
<dbReference type="AlphaFoldDB" id="A0A1E7YVZ8"/>
<dbReference type="InterPro" id="IPR010982">
    <property type="entry name" value="Lambda_DNA-bd_dom_sf"/>
</dbReference>
<sequence>MNLQINFTQGGGTVLDRVIEAYGFSTKLALADHLGIASSSLANRYKRDFFPADVVVRCMAETGATLEWLVTGQGLKHSDGELDVMSFPRYKIVDGQLLDDGIFMLDKNAFLPGKALPKEPISVLEGSTHYIIDKDFGEIYDNSWLIEIEGKTSVRVLTRIPVKKVRVSGVGPGASFDCSLDEINIIGRVALTIN</sequence>
<dbReference type="InterPro" id="IPR010744">
    <property type="entry name" value="Phage_CI_N"/>
</dbReference>
<name>A0A1E7YVZ8_9GAMM</name>
<evidence type="ECO:0000313" key="3">
    <source>
        <dbReference type="EMBL" id="OFC60707.1"/>
    </source>
</evidence>
<evidence type="ECO:0000313" key="6">
    <source>
        <dbReference type="Proteomes" id="UP000244334"/>
    </source>
</evidence>
<evidence type="ECO:0000313" key="5">
    <source>
        <dbReference type="Proteomes" id="UP000243534"/>
    </source>
</evidence>
<evidence type="ECO:0000259" key="1">
    <source>
        <dbReference type="Pfam" id="PF07022"/>
    </source>
</evidence>
<dbReference type="GO" id="GO:0045892">
    <property type="term" value="P:negative regulation of DNA-templated transcription"/>
    <property type="evidence" value="ECO:0007669"/>
    <property type="project" value="InterPro"/>
</dbReference>
<gene>
    <name evidence="4" type="ORF">ACZ87_03143</name>
    <name evidence="3" type="ORF">BBW68_14500</name>
</gene>
<organism evidence="3 5">
    <name type="scientific">Candidatus Erwinia dacicola</name>
    <dbReference type="NCBI Taxonomy" id="252393"/>
    <lineage>
        <taxon>Bacteria</taxon>
        <taxon>Pseudomonadati</taxon>
        <taxon>Pseudomonadota</taxon>
        <taxon>Gammaproteobacteria</taxon>
        <taxon>Enterobacterales</taxon>
        <taxon>Erwiniaceae</taxon>
        <taxon>Erwinia</taxon>
    </lineage>
</organism>
<dbReference type="GO" id="GO:0003677">
    <property type="term" value="F:DNA binding"/>
    <property type="evidence" value="ECO:0007669"/>
    <property type="project" value="InterPro"/>
</dbReference>
<evidence type="ECO:0000313" key="4">
    <source>
        <dbReference type="EMBL" id="RAP70060.1"/>
    </source>
</evidence>
<dbReference type="RefSeq" id="WP_070135709.1">
    <property type="nucleotide sequence ID" value="NZ_LJAM02000477.1"/>
</dbReference>
<dbReference type="EMBL" id="LJAM02000477">
    <property type="protein sequence ID" value="RAP70060.1"/>
    <property type="molecule type" value="Genomic_DNA"/>
</dbReference>
<dbReference type="Pfam" id="PF07022">
    <property type="entry name" value="Phage_CI_repr"/>
    <property type="match status" value="1"/>
</dbReference>
<protein>
    <submittedName>
        <fullName evidence="3 4">Repressor</fullName>
    </submittedName>
</protein>
<dbReference type="Proteomes" id="UP000243534">
    <property type="component" value="Unassembled WGS sequence"/>
</dbReference>
<feature type="domain" description="Bacteriophage CI repressor C-terminal" evidence="2">
    <location>
        <begin position="88"/>
        <end position="190"/>
    </location>
</feature>
<accession>A0A1E7YVZ8</accession>
<dbReference type="Gene3D" id="2.10.109.10">
    <property type="entry name" value="Umud Fragment, subunit A"/>
    <property type="match status" value="1"/>
</dbReference>
<dbReference type="InterPro" id="IPR032499">
    <property type="entry name" value="Phage_CI_C"/>
</dbReference>
<dbReference type="Gene3D" id="1.10.260.40">
    <property type="entry name" value="lambda repressor-like DNA-binding domains"/>
    <property type="match status" value="1"/>
</dbReference>